<comment type="caution">
    <text evidence="2">The sequence shown here is derived from an EMBL/GenBank/DDBJ whole genome shotgun (WGS) entry which is preliminary data.</text>
</comment>
<evidence type="ECO:0000256" key="1">
    <source>
        <dbReference type="SAM" id="MobiDB-lite"/>
    </source>
</evidence>
<dbReference type="EMBL" id="CAUYUJ010015029">
    <property type="protein sequence ID" value="CAK0849064.1"/>
    <property type="molecule type" value="Genomic_DNA"/>
</dbReference>
<accession>A0ABN9TTR0</accession>
<name>A0ABN9TTR0_9DINO</name>
<sequence>MGQAKAAGVDKKTVSEATRVLRRLLAMDLLEEVRRSRSAEQMRHALSRAKAAGLTSKQVEEFTEFLKQLDAEVLLIAATERAESGAIKVAIQVARSHGLEGQALATAEQKLAELEATRGFQAAMRSGQAPRIQEALQRVPCSGSEVVAEARQLLASLEGDGRGEGGGSRGLPRSPTGLARSPTGSQAGRARSPTRHPTFGLDEAGDPEEAMDETEQRLWRAISFRETGALKLTITAAKAHGSRYASAIAQAERVLAEMEALWQLNAAAKRGDVGRLREAVERAAAAGVEEQAVSPARLLVEQVDARTALSDAVRVREPAALEAALAAAMSCGVERARIARGEEALAQLRSPPKGGSSSRLNRTETGLNRTTDTQLIRSAAVAGSRR</sequence>
<evidence type="ECO:0000313" key="3">
    <source>
        <dbReference type="Proteomes" id="UP001189429"/>
    </source>
</evidence>
<feature type="compositionally biased region" description="Acidic residues" evidence="1">
    <location>
        <begin position="203"/>
        <end position="213"/>
    </location>
</feature>
<feature type="region of interest" description="Disordered" evidence="1">
    <location>
        <begin position="157"/>
        <end position="215"/>
    </location>
</feature>
<feature type="region of interest" description="Disordered" evidence="1">
    <location>
        <begin position="347"/>
        <end position="386"/>
    </location>
</feature>
<organism evidence="2 3">
    <name type="scientific">Prorocentrum cordatum</name>
    <dbReference type="NCBI Taxonomy" id="2364126"/>
    <lineage>
        <taxon>Eukaryota</taxon>
        <taxon>Sar</taxon>
        <taxon>Alveolata</taxon>
        <taxon>Dinophyceae</taxon>
        <taxon>Prorocentrales</taxon>
        <taxon>Prorocentraceae</taxon>
        <taxon>Prorocentrum</taxon>
    </lineage>
</organism>
<protein>
    <submittedName>
        <fullName evidence="2">Uncharacterized protein</fullName>
    </submittedName>
</protein>
<reference evidence="2" key="1">
    <citation type="submission" date="2023-10" db="EMBL/GenBank/DDBJ databases">
        <authorList>
            <person name="Chen Y."/>
            <person name="Shah S."/>
            <person name="Dougan E. K."/>
            <person name="Thang M."/>
            <person name="Chan C."/>
        </authorList>
    </citation>
    <scope>NUCLEOTIDE SEQUENCE [LARGE SCALE GENOMIC DNA]</scope>
</reference>
<keyword evidence="3" id="KW-1185">Reference proteome</keyword>
<feature type="compositionally biased region" description="Polar residues" evidence="1">
    <location>
        <begin position="355"/>
        <end position="376"/>
    </location>
</feature>
<proteinExistence type="predicted"/>
<evidence type="ECO:0000313" key="2">
    <source>
        <dbReference type="EMBL" id="CAK0849064.1"/>
    </source>
</evidence>
<dbReference type="Proteomes" id="UP001189429">
    <property type="component" value="Unassembled WGS sequence"/>
</dbReference>
<gene>
    <name evidence="2" type="ORF">PCOR1329_LOCUS41838</name>
</gene>